<evidence type="ECO:0000313" key="2">
    <source>
        <dbReference type="EMBL" id="QTL39553.1"/>
    </source>
</evidence>
<dbReference type="AlphaFoldDB" id="A0A2D0J5B2"/>
<dbReference type="RefSeq" id="WP_169923006.1">
    <property type="nucleotide sequence ID" value="NZ_CAWNNJ010000001.1"/>
</dbReference>
<accession>A0A2D0J5B2</accession>
<dbReference type="EMBL" id="NIBS01000001">
    <property type="protein sequence ID" value="PHM29699.1"/>
    <property type="molecule type" value="Genomic_DNA"/>
</dbReference>
<evidence type="ECO:0000313" key="4">
    <source>
        <dbReference type="Proteomes" id="UP000665047"/>
    </source>
</evidence>
<reference evidence="1 3" key="1">
    <citation type="journal article" date="2017" name="Nat. Microbiol.">
        <title>Natural product diversity associated with the nematode symbionts Photorhabdus and Xenorhabdus.</title>
        <authorList>
            <person name="Tobias N.J."/>
            <person name="Wolff H."/>
            <person name="Djahanschiri B."/>
            <person name="Grundmann F."/>
            <person name="Kronenwerth M."/>
            <person name="Shi Y.M."/>
            <person name="Simonyi S."/>
            <person name="Grun P."/>
            <person name="Shapiro-Ilan D."/>
            <person name="Pidot S.J."/>
            <person name="Stinear T.P."/>
            <person name="Ebersberger I."/>
            <person name="Bode H.B."/>
        </authorList>
    </citation>
    <scope>NUCLEOTIDE SEQUENCE [LARGE SCALE GENOMIC DNA]</scope>
    <source>
        <strain evidence="1 3">DSM 16342</strain>
    </source>
</reference>
<dbReference type="Proteomes" id="UP000225833">
    <property type="component" value="Unassembled WGS sequence"/>
</dbReference>
<evidence type="ECO:0000313" key="3">
    <source>
        <dbReference type="Proteomes" id="UP000225833"/>
    </source>
</evidence>
<organism evidence="1 3">
    <name type="scientific">Xenorhabdus budapestensis</name>
    <dbReference type="NCBI Taxonomy" id="290110"/>
    <lineage>
        <taxon>Bacteria</taxon>
        <taxon>Pseudomonadati</taxon>
        <taxon>Pseudomonadota</taxon>
        <taxon>Gammaproteobacteria</taxon>
        <taxon>Enterobacterales</taxon>
        <taxon>Morganellaceae</taxon>
        <taxon>Xenorhabdus</taxon>
    </lineage>
</organism>
<reference evidence="2 4" key="2">
    <citation type="submission" date="2021-03" db="EMBL/GenBank/DDBJ databases">
        <title>Complete Genome Sequence Data of Xenorhabdus budapestensis strain C72, a Candidate Biological Control Agent, from China.</title>
        <authorList>
            <person name="LI B."/>
            <person name="WANG S."/>
            <person name="QIU D."/>
        </authorList>
    </citation>
    <scope>NUCLEOTIDE SEQUENCE [LARGE SCALE GENOMIC DNA]</scope>
    <source>
        <strain evidence="2 4">C-7-2</strain>
    </source>
</reference>
<name>A0A2D0J5B2_XENBU</name>
<evidence type="ECO:0000313" key="1">
    <source>
        <dbReference type="EMBL" id="PHM29699.1"/>
    </source>
</evidence>
<keyword evidence="4" id="KW-1185">Reference proteome</keyword>
<dbReference type="Proteomes" id="UP000665047">
    <property type="component" value="Chromosome"/>
</dbReference>
<protein>
    <submittedName>
        <fullName evidence="1">Uncharacterized protein</fullName>
    </submittedName>
</protein>
<sequence>MIGLAMVKTIRPGCQLAVLCWIDILQRYLWRSISCFLPANRRALYSRLYSPQGLWKKFLFHISIDNYVTGVSVANKEVT</sequence>
<proteinExistence type="predicted"/>
<gene>
    <name evidence="2" type="ORF">HGO23_17465</name>
    <name evidence="1" type="ORF">Xbud_00236</name>
</gene>
<dbReference type="EMBL" id="CP072455">
    <property type="protein sequence ID" value="QTL39553.1"/>
    <property type="molecule type" value="Genomic_DNA"/>
</dbReference>